<protein>
    <recommendedName>
        <fullName evidence="1">HTH cro/C1-type domain-containing protein</fullName>
    </recommendedName>
</protein>
<comment type="caution">
    <text evidence="2">The sequence shown here is derived from an EMBL/GenBank/DDBJ whole genome shotgun (WGS) entry which is preliminary data.</text>
</comment>
<sequence length="126" mass="14504">MKEKETKQQLFEKMSKDVVKRTMEIRQQKQLRQIDIPTINPNIAVGYISQLESGNRKVSIDYLLALGSLGVDLNYVIMGQGSEGETLDEMREYLVKWILDADAEELAYVKNLIEKLQILIGKEDEQ</sequence>
<organism evidence="2 3">
    <name type="scientific">Veillonella magna</name>
    <dbReference type="NCBI Taxonomy" id="464322"/>
    <lineage>
        <taxon>Bacteria</taxon>
        <taxon>Bacillati</taxon>
        <taxon>Bacillota</taxon>
        <taxon>Negativicutes</taxon>
        <taxon>Veillonellales</taxon>
        <taxon>Veillonellaceae</taxon>
        <taxon>Veillonella</taxon>
    </lineage>
</organism>
<dbReference type="Proteomes" id="UP000707138">
    <property type="component" value="Unassembled WGS sequence"/>
</dbReference>
<evidence type="ECO:0000259" key="1">
    <source>
        <dbReference type="PROSITE" id="PS50943"/>
    </source>
</evidence>
<evidence type="ECO:0000313" key="2">
    <source>
        <dbReference type="EMBL" id="MBM6911920.1"/>
    </source>
</evidence>
<accession>A0ABS2GEX6</accession>
<gene>
    <name evidence="2" type="ORF">H6A01_01080</name>
</gene>
<keyword evidence="3" id="KW-1185">Reference proteome</keyword>
<evidence type="ECO:0000313" key="3">
    <source>
        <dbReference type="Proteomes" id="UP000707138"/>
    </source>
</evidence>
<dbReference type="InterPro" id="IPR001387">
    <property type="entry name" value="Cro/C1-type_HTH"/>
</dbReference>
<dbReference type="EMBL" id="JACJLA010000001">
    <property type="protein sequence ID" value="MBM6911920.1"/>
    <property type="molecule type" value="Genomic_DNA"/>
</dbReference>
<proteinExistence type="predicted"/>
<reference evidence="2 3" key="1">
    <citation type="journal article" date="2021" name="Sci. Rep.">
        <title>The distribution of antibiotic resistance genes in chicken gut microbiota commensals.</title>
        <authorList>
            <person name="Juricova H."/>
            <person name="Matiasovicova J."/>
            <person name="Kubasova T."/>
            <person name="Cejkova D."/>
            <person name="Rychlik I."/>
        </authorList>
    </citation>
    <scope>NUCLEOTIDE SEQUENCE [LARGE SCALE GENOMIC DNA]</scope>
    <source>
        <strain evidence="2 3">An537</strain>
    </source>
</reference>
<dbReference type="PROSITE" id="PS50943">
    <property type="entry name" value="HTH_CROC1"/>
    <property type="match status" value="1"/>
</dbReference>
<name>A0ABS2GEX6_9FIRM</name>
<dbReference type="InterPro" id="IPR010982">
    <property type="entry name" value="Lambda_DNA-bd_dom_sf"/>
</dbReference>
<dbReference type="SUPFAM" id="SSF47413">
    <property type="entry name" value="lambda repressor-like DNA-binding domains"/>
    <property type="match status" value="1"/>
</dbReference>
<dbReference type="RefSeq" id="WP_205087236.1">
    <property type="nucleotide sequence ID" value="NZ_JACJLA010000001.1"/>
</dbReference>
<feature type="domain" description="HTH cro/C1-type" evidence="1">
    <location>
        <begin position="42"/>
        <end position="76"/>
    </location>
</feature>